<evidence type="ECO:0000313" key="3">
    <source>
        <dbReference type="Proteomes" id="UP000254537"/>
    </source>
</evidence>
<protein>
    <submittedName>
        <fullName evidence="2">Uncharacterized protein</fullName>
    </submittedName>
</protein>
<keyword evidence="1" id="KW-0175">Coiled coil</keyword>
<evidence type="ECO:0000256" key="1">
    <source>
        <dbReference type="SAM" id="Coils"/>
    </source>
</evidence>
<feature type="coiled-coil region" evidence="1">
    <location>
        <begin position="11"/>
        <end position="45"/>
    </location>
</feature>
<dbReference type="EMBL" id="CP031337">
    <property type="protein sequence ID" value="AXK39640.1"/>
    <property type="molecule type" value="Genomic_DNA"/>
</dbReference>
<reference evidence="2 3" key="1">
    <citation type="submission" date="2018-07" db="EMBL/GenBank/DDBJ databases">
        <title>Crenobacter cavernae sp. nov., isolated from a karst cave.</title>
        <authorList>
            <person name="Zhu H."/>
        </authorList>
    </citation>
    <scope>NUCLEOTIDE SEQUENCE [LARGE SCALE GENOMIC DNA]</scope>
    <source>
        <strain evidence="2 3">K1W11S-77</strain>
    </source>
</reference>
<dbReference type="Proteomes" id="UP000254537">
    <property type="component" value="Chromosome"/>
</dbReference>
<evidence type="ECO:0000313" key="2">
    <source>
        <dbReference type="EMBL" id="AXK39640.1"/>
    </source>
</evidence>
<dbReference type="KEGG" id="ccah:DWG20_09390"/>
<accession>A0A345Y6T8</accession>
<proteinExistence type="predicted"/>
<sequence>MDNQHRQIKGYRELNQEEIDLMNEIKAKGEEMRDLIDRVRALAEQAPAEPDAREADHPMYWVRYADGSFRSGLMYLTRAVARPTSF</sequence>
<name>A0A345Y6T8_9NEIS</name>
<dbReference type="RefSeq" id="WP_115433572.1">
    <property type="nucleotide sequence ID" value="NZ_CP031337.1"/>
</dbReference>
<gene>
    <name evidence="2" type="ORF">DWG20_09390</name>
</gene>
<dbReference type="AlphaFoldDB" id="A0A345Y6T8"/>
<dbReference type="GO" id="GO:0000166">
    <property type="term" value="F:nucleotide binding"/>
    <property type="evidence" value="ECO:0007669"/>
    <property type="project" value="UniProtKB-KW"/>
</dbReference>
<dbReference type="OrthoDB" id="7360772at2"/>
<organism evidence="2 3">
    <name type="scientific">Crenobacter cavernae</name>
    <dbReference type="NCBI Taxonomy" id="2290923"/>
    <lineage>
        <taxon>Bacteria</taxon>
        <taxon>Pseudomonadati</taxon>
        <taxon>Pseudomonadota</taxon>
        <taxon>Betaproteobacteria</taxon>
        <taxon>Neisseriales</taxon>
        <taxon>Neisseriaceae</taxon>
        <taxon>Crenobacter</taxon>
    </lineage>
</organism>